<keyword evidence="1" id="KW-0067">ATP-binding</keyword>
<accession>A0ABY8MF11</accession>
<evidence type="ECO:0000313" key="2">
    <source>
        <dbReference type="Proteomes" id="UP001228690"/>
    </source>
</evidence>
<dbReference type="NCBIfam" id="NF047389">
    <property type="entry name" value="ATPase_Sll1717"/>
    <property type="match status" value="1"/>
</dbReference>
<dbReference type="GO" id="GO:0005524">
    <property type="term" value="F:ATP binding"/>
    <property type="evidence" value="ECO:0007669"/>
    <property type="project" value="UniProtKB-KW"/>
</dbReference>
<dbReference type="EMBL" id="CP123443">
    <property type="protein sequence ID" value="WGK68577.1"/>
    <property type="molecule type" value="Genomic_DNA"/>
</dbReference>
<dbReference type="InterPro" id="IPR027417">
    <property type="entry name" value="P-loop_NTPase"/>
</dbReference>
<protein>
    <submittedName>
        <fullName evidence="1">ATP-binding protein</fullName>
    </submittedName>
</protein>
<dbReference type="Proteomes" id="UP001228690">
    <property type="component" value="Chromosome"/>
</dbReference>
<proteinExistence type="predicted"/>
<evidence type="ECO:0000313" key="1">
    <source>
        <dbReference type="EMBL" id="WGK68577.1"/>
    </source>
</evidence>
<dbReference type="InterPro" id="IPR059206">
    <property type="entry name" value="Sll1717-like"/>
</dbReference>
<gene>
    <name evidence="1" type="ORF">P0082_08810</name>
</gene>
<dbReference type="RefSeq" id="WP_326926763.1">
    <property type="nucleotide sequence ID" value="NZ_CP123443.1"/>
</dbReference>
<keyword evidence="1" id="KW-0547">Nucleotide-binding</keyword>
<dbReference type="SUPFAM" id="SSF52540">
    <property type="entry name" value="P-loop containing nucleoside triphosphate hydrolases"/>
    <property type="match status" value="1"/>
</dbReference>
<keyword evidence="2" id="KW-1185">Reference proteome</keyword>
<organism evidence="1 2">
    <name type="scientific">Candidatus Haliotispira prima</name>
    <dbReference type="NCBI Taxonomy" id="3034016"/>
    <lineage>
        <taxon>Bacteria</taxon>
        <taxon>Pseudomonadati</taxon>
        <taxon>Spirochaetota</taxon>
        <taxon>Spirochaetia</taxon>
        <taxon>Spirochaetales</taxon>
        <taxon>Spirochaetaceae</taxon>
        <taxon>Candidatus Haliotispira</taxon>
    </lineage>
</organism>
<sequence>MSDRQIMFNRATIQKIFGHEAAENKDIENLKRYYFKNDIYERVTEDLPLGILVGHKGVGKSALVTIAKSEDDKQGIVTILVKPDQFSELPDGNDMLGLISIWKRGIMDIIQQRVLENLGAPNAKNSSRFFSITQNDGVKIAMDVLKGCLKKEGKNFDSAIKKYANAIAKNKRINVYFDDMDRAWTGDKVSIMRFSALLNALRDLSTEKKGLNFILALRTDVYHLVRTSDESTDKIESSVIWLKWTNHEILAMLIKRIRLFLNSKQKINDNELVSEVQSNLAEDLKHVMNPIFNGRGLWANIPVHRMLMTLIRRRPRDLVKLCTLAANNAREQGHSRIETTDFDSIFDDYSQSRLQDVINEYKSEITDIEKLLLGMKPTEKERLTSYSTHKKLSCYTNDQLINKIKNICEQGVYRLNSKKMEPSEIIEFLYKIEFITGTKDQGKKIIRHYFETQRFLANGNVDFGFDWEIHPAFRWALNPNKKEDIFNHIKISDGDM</sequence>
<reference evidence="1 2" key="1">
    <citation type="submission" date="2023-04" db="EMBL/GenBank/DDBJ databases">
        <title>Spirochaete genome identified in red abalone sample constitutes a novel genus.</title>
        <authorList>
            <person name="Sharma S.P."/>
            <person name="Purcell C.M."/>
            <person name="Hyde J.R."/>
            <person name="Severin A.J."/>
        </authorList>
    </citation>
    <scope>NUCLEOTIDE SEQUENCE [LARGE SCALE GENOMIC DNA]</scope>
    <source>
        <strain evidence="1 2">SP-2023</strain>
    </source>
</reference>
<name>A0ABY8MF11_9SPIO</name>